<dbReference type="GO" id="GO:0000981">
    <property type="term" value="F:DNA-binding transcription factor activity, RNA polymerase II-specific"/>
    <property type="evidence" value="ECO:0007669"/>
    <property type="project" value="TreeGrafter"/>
</dbReference>
<keyword evidence="3" id="KW-0804">Transcription</keyword>
<dbReference type="GO" id="GO:0006351">
    <property type="term" value="P:DNA-templated transcription"/>
    <property type="evidence" value="ECO:0007669"/>
    <property type="project" value="InterPro"/>
</dbReference>
<dbReference type="GO" id="GO:0000435">
    <property type="term" value="P:positive regulation of transcription from RNA polymerase II promoter by galactose"/>
    <property type="evidence" value="ECO:0007669"/>
    <property type="project" value="TreeGrafter"/>
</dbReference>
<dbReference type="GO" id="GO:0008270">
    <property type="term" value="F:zinc ion binding"/>
    <property type="evidence" value="ECO:0007669"/>
    <property type="project" value="InterPro"/>
</dbReference>
<sequence length="590" mass="65934">MPESERSLGRNSHVPANVDIAKQKLYSLGATQIITENLTFYPVLKNAPDMCTIHLTKVESRLEVLENALGKLFPSGELEEITRSLLADADETPADQKTLIQSFIDTNESILRDAPLESETMLLDNAFDDTHSWYQLNSNYDQLGVGSEEHDSSLGGLFCKDSPANDLAIPPEQEEEFVDTYFSCYHKLYPYVQESTFRSQFQDQLTTCPFWPVLANMILAFGSWLGPGHHSELGIKYYTKAQAHLQKIPLSEEGSIVTVQALLLLSDFAQKQGSPEESWHYVATAVRKSVSFGLHIEPSDPELPALDREIRRRVWWATYCAESCSAKIYGRPLSLPEDGLITIRPVTNTHDQDPVAPASLFPTPTDDPTIYSGLIQQSSYHRMANEIYRRVLSSPNVTPQLDRLCATVAFDSLASSIIVRSNALPAEEHSAEAQCRAAGLTIARNTIGQISEYIEKGTDDKMTLAFTLYALFHALLVPVILIKGNPSSPRSISYIQDIERARLAMEHLSAEDDNLSKSFITVLDRLFAVVRQPKSDDPDRSSVHGEMELQKQYDTQISNKNIFGNEELVLLENAAPKQTSGLDFSEWLRS</sequence>
<evidence type="ECO:0000256" key="2">
    <source>
        <dbReference type="ARBA" id="ARBA00023125"/>
    </source>
</evidence>
<reference evidence="7" key="1">
    <citation type="journal article" date="2017" name="Nat. Microbiol.">
        <title>Global analysis of biosynthetic gene clusters reveals vast potential of secondary metabolite production in Penicillium species.</title>
        <authorList>
            <person name="Nielsen J.C."/>
            <person name="Grijseels S."/>
            <person name="Prigent S."/>
            <person name="Ji B."/>
            <person name="Dainat J."/>
            <person name="Nielsen K.F."/>
            <person name="Frisvad J.C."/>
            <person name="Workman M."/>
            <person name="Nielsen J."/>
        </authorList>
    </citation>
    <scope>NUCLEOTIDE SEQUENCE [LARGE SCALE GENOMIC DNA]</scope>
    <source>
        <strain evidence="7">IBT 14082</strain>
    </source>
</reference>
<dbReference type="EMBL" id="MLQL01000088">
    <property type="protein sequence ID" value="OQE10579.1"/>
    <property type="molecule type" value="Genomic_DNA"/>
</dbReference>
<proteinExistence type="predicted"/>
<dbReference type="GO" id="GO:0005634">
    <property type="term" value="C:nucleus"/>
    <property type="evidence" value="ECO:0007669"/>
    <property type="project" value="TreeGrafter"/>
</dbReference>
<gene>
    <name evidence="6" type="ORF">PENFLA_c088G10220</name>
</gene>
<evidence type="ECO:0000256" key="4">
    <source>
        <dbReference type="ARBA" id="ARBA00023242"/>
    </source>
</evidence>
<dbReference type="AlphaFoldDB" id="A0A1V6SA11"/>
<evidence type="ECO:0000256" key="1">
    <source>
        <dbReference type="ARBA" id="ARBA00023015"/>
    </source>
</evidence>
<keyword evidence="1" id="KW-0805">Transcription regulation</keyword>
<dbReference type="InterPro" id="IPR051127">
    <property type="entry name" value="Fungal_SecMet_Regulators"/>
</dbReference>
<feature type="domain" description="Xylanolytic transcriptional activator regulatory" evidence="5">
    <location>
        <begin position="278"/>
        <end position="352"/>
    </location>
</feature>
<dbReference type="PANTHER" id="PTHR47424:SF3">
    <property type="entry name" value="REGULATORY PROTEIN GAL4"/>
    <property type="match status" value="1"/>
</dbReference>
<dbReference type="CDD" id="cd12148">
    <property type="entry name" value="fungal_TF_MHR"/>
    <property type="match status" value="1"/>
</dbReference>
<dbReference type="Pfam" id="PF04082">
    <property type="entry name" value="Fungal_trans"/>
    <property type="match status" value="1"/>
</dbReference>
<dbReference type="GO" id="GO:0000978">
    <property type="term" value="F:RNA polymerase II cis-regulatory region sequence-specific DNA binding"/>
    <property type="evidence" value="ECO:0007669"/>
    <property type="project" value="TreeGrafter"/>
</dbReference>
<dbReference type="OrthoDB" id="3364175at2759"/>
<evidence type="ECO:0000256" key="3">
    <source>
        <dbReference type="ARBA" id="ARBA00023163"/>
    </source>
</evidence>
<keyword evidence="2" id="KW-0238">DNA-binding</keyword>
<name>A0A1V6SA11_9EURO</name>
<organism evidence="6 7">
    <name type="scientific">Penicillium flavigenum</name>
    <dbReference type="NCBI Taxonomy" id="254877"/>
    <lineage>
        <taxon>Eukaryota</taxon>
        <taxon>Fungi</taxon>
        <taxon>Dikarya</taxon>
        <taxon>Ascomycota</taxon>
        <taxon>Pezizomycotina</taxon>
        <taxon>Eurotiomycetes</taxon>
        <taxon>Eurotiomycetidae</taxon>
        <taxon>Eurotiales</taxon>
        <taxon>Aspergillaceae</taxon>
        <taxon>Penicillium</taxon>
    </lineage>
</organism>
<keyword evidence="7" id="KW-1185">Reference proteome</keyword>
<evidence type="ECO:0000259" key="5">
    <source>
        <dbReference type="SMART" id="SM00906"/>
    </source>
</evidence>
<keyword evidence="4" id="KW-0539">Nucleus</keyword>
<evidence type="ECO:0000313" key="6">
    <source>
        <dbReference type="EMBL" id="OQE10579.1"/>
    </source>
</evidence>
<accession>A0A1V6SA11</accession>
<dbReference type="Gene3D" id="1.20.5.170">
    <property type="match status" value="1"/>
</dbReference>
<comment type="caution">
    <text evidence="6">The sequence shown here is derived from an EMBL/GenBank/DDBJ whole genome shotgun (WGS) entry which is preliminary data.</text>
</comment>
<dbReference type="PANTHER" id="PTHR47424">
    <property type="entry name" value="REGULATORY PROTEIN GAL4"/>
    <property type="match status" value="1"/>
</dbReference>
<protein>
    <recommendedName>
        <fullName evidence="5">Xylanolytic transcriptional activator regulatory domain-containing protein</fullName>
    </recommendedName>
</protein>
<evidence type="ECO:0000313" key="7">
    <source>
        <dbReference type="Proteomes" id="UP000191342"/>
    </source>
</evidence>
<dbReference type="SMART" id="SM00906">
    <property type="entry name" value="Fungal_trans"/>
    <property type="match status" value="1"/>
</dbReference>
<dbReference type="Proteomes" id="UP000191342">
    <property type="component" value="Unassembled WGS sequence"/>
</dbReference>
<dbReference type="InterPro" id="IPR007219">
    <property type="entry name" value="XnlR_reg_dom"/>
</dbReference>